<keyword evidence="4" id="KW-1185">Reference proteome</keyword>
<feature type="transmembrane region" description="Helical" evidence="2">
    <location>
        <begin position="355"/>
        <end position="374"/>
    </location>
</feature>
<feature type="compositionally biased region" description="Low complexity" evidence="1">
    <location>
        <begin position="270"/>
        <end position="282"/>
    </location>
</feature>
<dbReference type="Proteomes" id="UP000054007">
    <property type="component" value="Unassembled WGS sequence"/>
</dbReference>
<evidence type="ECO:0000256" key="2">
    <source>
        <dbReference type="SAM" id="Phobius"/>
    </source>
</evidence>
<feature type="compositionally biased region" description="Basic and acidic residues" evidence="1">
    <location>
        <begin position="294"/>
        <end position="303"/>
    </location>
</feature>
<reference evidence="3 4" key="1">
    <citation type="journal article" date="2015" name="Fungal Genet. Biol.">
        <title>Evolution of novel wood decay mechanisms in Agaricales revealed by the genome sequences of Fistulina hepatica and Cylindrobasidium torrendii.</title>
        <authorList>
            <person name="Floudas D."/>
            <person name="Held B.W."/>
            <person name="Riley R."/>
            <person name="Nagy L.G."/>
            <person name="Koehler G."/>
            <person name="Ransdell A.S."/>
            <person name="Younus H."/>
            <person name="Chow J."/>
            <person name="Chiniquy J."/>
            <person name="Lipzen A."/>
            <person name="Tritt A."/>
            <person name="Sun H."/>
            <person name="Haridas S."/>
            <person name="LaButti K."/>
            <person name="Ohm R.A."/>
            <person name="Kues U."/>
            <person name="Blanchette R.A."/>
            <person name="Grigoriev I.V."/>
            <person name="Minto R.E."/>
            <person name="Hibbett D.S."/>
        </authorList>
    </citation>
    <scope>NUCLEOTIDE SEQUENCE [LARGE SCALE GENOMIC DNA]</scope>
    <source>
        <strain evidence="3 4">FP15055 ss-10</strain>
    </source>
</reference>
<keyword evidence="2" id="KW-0812">Transmembrane</keyword>
<keyword evidence="2" id="KW-1133">Transmembrane helix</keyword>
<name>A0A0D7AYW8_9AGAR</name>
<protein>
    <submittedName>
        <fullName evidence="3">Uncharacterized protein</fullName>
    </submittedName>
</protein>
<dbReference type="OrthoDB" id="3981028at2759"/>
<sequence>MSTKKATASSPVSQLGSLLDGAGRAFVNHDYRLTQSLVDSAFALLSPPTSIPDTLDDLRCRWEVFRITLETHVYTTSSVSDDLPSYLKELLVQSSQTLITAMYQRSLLLFSPPNASPKAMNVVHVPPAVISTLVFATLKVNCPDVGRIIIEEWLARRDAYTFPGRDEAYRKLLAIYCLQILPALDLWEYAQEFLDYESEMSHKSREHLRKALNDAYNKSKAAEAAPTPTPSAPGSPRSQSPALSSSSSSSLSTTSTHTAVPNRVTGMLNTSTSTQSVSSNTTAKPRSQSRRRALSPDRKEKSPARSSTPYSAPHAALVRAHSSPVAAPATASAQAPGFLALVKASISPLLSSSRVVTLLIFGVVFPLISMVVRLRRRAGGGGPSATTVDAVRKRLQGVSGAEAGLFSRAVGEVLRVVSDTVRMAGSGLV</sequence>
<feature type="region of interest" description="Disordered" evidence="1">
    <location>
        <begin position="217"/>
        <end position="316"/>
    </location>
</feature>
<gene>
    <name evidence="3" type="ORF">CYLTODRAFT_361425</name>
</gene>
<keyword evidence="2" id="KW-0472">Membrane</keyword>
<dbReference type="EMBL" id="KN880782">
    <property type="protein sequence ID" value="KIY62466.1"/>
    <property type="molecule type" value="Genomic_DNA"/>
</dbReference>
<accession>A0A0D7AYW8</accession>
<dbReference type="STRING" id="1314674.A0A0D7AYW8"/>
<evidence type="ECO:0000313" key="4">
    <source>
        <dbReference type="Proteomes" id="UP000054007"/>
    </source>
</evidence>
<feature type="compositionally biased region" description="Low complexity" evidence="1">
    <location>
        <begin position="234"/>
        <end position="255"/>
    </location>
</feature>
<organism evidence="3 4">
    <name type="scientific">Cylindrobasidium torrendii FP15055 ss-10</name>
    <dbReference type="NCBI Taxonomy" id="1314674"/>
    <lineage>
        <taxon>Eukaryota</taxon>
        <taxon>Fungi</taxon>
        <taxon>Dikarya</taxon>
        <taxon>Basidiomycota</taxon>
        <taxon>Agaricomycotina</taxon>
        <taxon>Agaricomycetes</taxon>
        <taxon>Agaricomycetidae</taxon>
        <taxon>Agaricales</taxon>
        <taxon>Marasmiineae</taxon>
        <taxon>Physalacriaceae</taxon>
        <taxon>Cylindrobasidium</taxon>
    </lineage>
</organism>
<dbReference type="AlphaFoldDB" id="A0A0D7AYW8"/>
<proteinExistence type="predicted"/>
<evidence type="ECO:0000313" key="3">
    <source>
        <dbReference type="EMBL" id="KIY62466.1"/>
    </source>
</evidence>
<evidence type="ECO:0000256" key="1">
    <source>
        <dbReference type="SAM" id="MobiDB-lite"/>
    </source>
</evidence>